<dbReference type="PANTHER" id="PTHR43194:SF4">
    <property type="entry name" value="AB HYDROLASE-1 DOMAIN-CONTAINING PROTEIN"/>
    <property type="match status" value="1"/>
</dbReference>
<sequence>MAEKEPLIIREQGSFITGGVIKTTPGKINYENPGDPSGQTLHGDHAYVSYQIPADEPQNSLVFLHGALSSGIAWSMTPDGREGLDTLFLRKGYGVYLVDQPRRGKAGRSTLYGSVSGKTDDQLWYHTWRLGTWPNLREGAQFPEGAQAMDQFLRWMTPNTGDYDEKVIADAIAALFEKLQKGILVTHSQGGGPGWRTAILSNKVQGVIAFEPGSGFVFPEGEVPDPITSLSPFGPLSAAGIPMEEFERLTKLPICIYYGDFIPGEASTDWPQDHWRARREMAVLFAECINRHGGNAKVVSLPDAGITGNSHFPFVEKNNVEIAELMDHWIRENQLV</sequence>
<dbReference type="InterPro" id="IPR029058">
    <property type="entry name" value="AB_hydrolase_fold"/>
</dbReference>
<protein>
    <submittedName>
        <fullName evidence="2">Alpha/beta hydrolase</fullName>
    </submittedName>
</protein>
<dbReference type="CDD" id="cd12810">
    <property type="entry name" value="Esterase_713_like-3"/>
    <property type="match status" value="1"/>
</dbReference>
<dbReference type="STRING" id="1794912.AXX12_13360"/>
<proteinExistence type="predicted"/>
<name>A0A154BME6_ANASB</name>
<dbReference type="AlphaFoldDB" id="A0A154BME6"/>
<dbReference type="EMBL" id="LSGP01000025">
    <property type="protein sequence ID" value="KYZ75157.1"/>
    <property type="molecule type" value="Genomic_DNA"/>
</dbReference>
<dbReference type="PANTHER" id="PTHR43194">
    <property type="entry name" value="HYDROLASE ALPHA/BETA FOLD FAMILY"/>
    <property type="match status" value="1"/>
</dbReference>
<accession>A0A154BME6</accession>
<reference evidence="2 3" key="1">
    <citation type="submission" date="2016-02" db="EMBL/GenBank/DDBJ databases">
        <title>Anaerosporomusa subterraneum gen. nov., sp. nov., a spore-forming obligate anaerobe isolated from saprolite.</title>
        <authorList>
            <person name="Choi J.K."/>
            <person name="Shah M."/>
            <person name="Yee N."/>
        </authorList>
    </citation>
    <scope>NUCLEOTIDE SEQUENCE [LARGE SCALE GENOMIC DNA]</scope>
    <source>
        <strain evidence="2 3">RU4</strain>
    </source>
</reference>
<dbReference type="InterPro" id="IPR000073">
    <property type="entry name" value="AB_hydrolase_1"/>
</dbReference>
<organism evidence="2 3">
    <name type="scientific">Anaerosporomusa subterranea</name>
    <dbReference type="NCBI Taxonomy" id="1794912"/>
    <lineage>
        <taxon>Bacteria</taxon>
        <taxon>Bacillati</taxon>
        <taxon>Bacillota</taxon>
        <taxon>Negativicutes</taxon>
        <taxon>Acetonemataceae</taxon>
        <taxon>Anaerosporomusa</taxon>
    </lineage>
</organism>
<dbReference type="Pfam" id="PF12697">
    <property type="entry name" value="Abhydrolase_6"/>
    <property type="match status" value="1"/>
</dbReference>
<dbReference type="GO" id="GO:0016787">
    <property type="term" value="F:hydrolase activity"/>
    <property type="evidence" value="ECO:0007669"/>
    <property type="project" value="UniProtKB-KW"/>
</dbReference>
<dbReference type="SUPFAM" id="SSF53474">
    <property type="entry name" value="alpha/beta-Hydrolases"/>
    <property type="match status" value="1"/>
</dbReference>
<dbReference type="Gene3D" id="3.40.50.1820">
    <property type="entry name" value="alpha/beta hydrolase"/>
    <property type="match status" value="1"/>
</dbReference>
<dbReference type="RefSeq" id="WP_066244674.1">
    <property type="nucleotide sequence ID" value="NZ_LSGP01000025.1"/>
</dbReference>
<keyword evidence="2" id="KW-0378">Hydrolase</keyword>
<evidence type="ECO:0000313" key="3">
    <source>
        <dbReference type="Proteomes" id="UP000076268"/>
    </source>
</evidence>
<dbReference type="Proteomes" id="UP000076268">
    <property type="component" value="Unassembled WGS sequence"/>
</dbReference>
<gene>
    <name evidence="2" type="ORF">AXX12_13360</name>
</gene>
<comment type="caution">
    <text evidence="2">The sequence shown here is derived from an EMBL/GenBank/DDBJ whole genome shotgun (WGS) entry which is preliminary data.</text>
</comment>
<keyword evidence="3" id="KW-1185">Reference proteome</keyword>
<evidence type="ECO:0000313" key="2">
    <source>
        <dbReference type="EMBL" id="KYZ75157.1"/>
    </source>
</evidence>
<feature type="domain" description="AB hydrolase-1" evidence="1">
    <location>
        <begin position="61"/>
        <end position="278"/>
    </location>
</feature>
<dbReference type="OrthoDB" id="256394at2"/>
<dbReference type="InterPro" id="IPR050228">
    <property type="entry name" value="Carboxylesterase_BioH"/>
</dbReference>
<evidence type="ECO:0000259" key="1">
    <source>
        <dbReference type="Pfam" id="PF12697"/>
    </source>
</evidence>